<name>A0A1E1L6W9_9HELO</name>
<dbReference type="Proteomes" id="UP000178912">
    <property type="component" value="Unassembled WGS sequence"/>
</dbReference>
<gene>
    <name evidence="1" type="ORF">RAG0_12038</name>
</gene>
<proteinExistence type="predicted"/>
<organism evidence="1 2">
    <name type="scientific">Rhynchosporium agropyri</name>
    <dbReference type="NCBI Taxonomy" id="914238"/>
    <lineage>
        <taxon>Eukaryota</taxon>
        <taxon>Fungi</taxon>
        <taxon>Dikarya</taxon>
        <taxon>Ascomycota</taxon>
        <taxon>Pezizomycotina</taxon>
        <taxon>Leotiomycetes</taxon>
        <taxon>Helotiales</taxon>
        <taxon>Ploettnerulaceae</taxon>
        <taxon>Rhynchosporium</taxon>
    </lineage>
</organism>
<sequence length="168" mass="18871">MPSNMIIQSHICSNIKSTLPSTYNSLNSILKAIEYRMELQERASRFAEHLGIKLGCGEEDAMPRCRDIDIYVWLRHSMSSDKEEIREKHKRMDYARMKISTKRISGKPNQSQGRGFMKPGIWLAAALAGTGWDKEGIDGAVEQLVQSVEKDGGKVIALVDSVMRTLGE</sequence>
<dbReference type="EMBL" id="FJUX01000084">
    <property type="protein sequence ID" value="CZT06245.1"/>
    <property type="molecule type" value="Genomic_DNA"/>
</dbReference>
<dbReference type="AlphaFoldDB" id="A0A1E1L6W9"/>
<accession>A0A1E1L6W9</accession>
<protein>
    <submittedName>
        <fullName evidence="1">Uncharacterized protein</fullName>
    </submittedName>
</protein>
<keyword evidence="2" id="KW-1185">Reference proteome</keyword>
<evidence type="ECO:0000313" key="1">
    <source>
        <dbReference type="EMBL" id="CZT06245.1"/>
    </source>
</evidence>
<evidence type="ECO:0000313" key="2">
    <source>
        <dbReference type="Proteomes" id="UP000178912"/>
    </source>
</evidence>
<reference evidence="2" key="1">
    <citation type="submission" date="2016-03" db="EMBL/GenBank/DDBJ databases">
        <authorList>
            <person name="Guldener U."/>
        </authorList>
    </citation>
    <scope>NUCLEOTIDE SEQUENCE [LARGE SCALE GENOMIC DNA]</scope>
    <source>
        <strain evidence="2">04CH-RAC-A.6.1</strain>
    </source>
</reference>